<sequence>MHDHNICFFLSKQLAPLFTKFKAFTMNVVSLF</sequence>
<reference evidence="1" key="2">
    <citation type="journal article" date="2015" name="Data Brief">
        <title>Shoot transcriptome of the giant reed, Arundo donax.</title>
        <authorList>
            <person name="Barrero R.A."/>
            <person name="Guerrero F.D."/>
            <person name="Moolhuijzen P."/>
            <person name="Goolsby J.A."/>
            <person name="Tidwell J."/>
            <person name="Bellgard S.E."/>
            <person name="Bellgard M.I."/>
        </authorList>
    </citation>
    <scope>NUCLEOTIDE SEQUENCE</scope>
    <source>
        <tissue evidence="1">Shoot tissue taken approximately 20 cm above the soil surface</tissue>
    </source>
</reference>
<protein>
    <submittedName>
        <fullName evidence="1">Uncharacterized protein</fullName>
    </submittedName>
</protein>
<dbReference type="EMBL" id="GBRH01250172">
    <property type="protein sequence ID" value="JAD47723.1"/>
    <property type="molecule type" value="Transcribed_RNA"/>
</dbReference>
<evidence type="ECO:0000313" key="1">
    <source>
        <dbReference type="EMBL" id="JAD47723.1"/>
    </source>
</evidence>
<name>A0A0A9ACT3_ARUDO</name>
<organism evidence="1">
    <name type="scientific">Arundo donax</name>
    <name type="common">Giant reed</name>
    <name type="synonym">Donax arundinaceus</name>
    <dbReference type="NCBI Taxonomy" id="35708"/>
    <lineage>
        <taxon>Eukaryota</taxon>
        <taxon>Viridiplantae</taxon>
        <taxon>Streptophyta</taxon>
        <taxon>Embryophyta</taxon>
        <taxon>Tracheophyta</taxon>
        <taxon>Spermatophyta</taxon>
        <taxon>Magnoliopsida</taxon>
        <taxon>Liliopsida</taxon>
        <taxon>Poales</taxon>
        <taxon>Poaceae</taxon>
        <taxon>PACMAD clade</taxon>
        <taxon>Arundinoideae</taxon>
        <taxon>Arundineae</taxon>
        <taxon>Arundo</taxon>
    </lineage>
</organism>
<dbReference type="AlphaFoldDB" id="A0A0A9ACT3"/>
<accession>A0A0A9ACT3</accession>
<reference evidence="1" key="1">
    <citation type="submission" date="2014-09" db="EMBL/GenBank/DDBJ databases">
        <authorList>
            <person name="Magalhaes I.L.F."/>
            <person name="Oliveira U."/>
            <person name="Santos F.R."/>
            <person name="Vidigal T.H.D.A."/>
            <person name="Brescovit A.D."/>
            <person name="Santos A.J."/>
        </authorList>
    </citation>
    <scope>NUCLEOTIDE SEQUENCE</scope>
    <source>
        <tissue evidence="1">Shoot tissue taken approximately 20 cm above the soil surface</tissue>
    </source>
</reference>
<proteinExistence type="predicted"/>